<accession>A0ABT7CC71</accession>
<reference evidence="1" key="2">
    <citation type="journal article" date="2022" name="Sci. Rep.">
        <title>In silico prediction of the enzymes involved in the degradation of the herbicide molinate by Gulosibacter molinativorax ON4T.</title>
        <authorList>
            <person name="Lopes A.R."/>
            <person name="Bunin E."/>
            <person name="Viana A.T."/>
            <person name="Froufe H."/>
            <person name="Munoz-Merida A."/>
            <person name="Pinho D."/>
            <person name="Figueiredo J."/>
            <person name="Barroso C."/>
            <person name="Vaz-Moreira I."/>
            <person name="Bellanger X."/>
            <person name="Egas C."/>
            <person name="Nunes O.C."/>
        </authorList>
    </citation>
    <scope>NUCLEOTIDE SEQUENCE</scope>
    <source>
        <strain evidence="1">ON4</strain>
    </source>
</reference>
<sequence>MDGLTVWGRGKATPHDLSGFGIKRNGLEQFDDSASRSGEVAKRDVGDGSYWGDSSLDGIVRTLQGVAHAPTHRELEAMHDRLMALNASSAYRPLTYRSERGYRYAMARVEGAVTWLH</sequence>
<proteinExistence type="predicted"/>
<dbReference type="Proteomes" id="UP001170379">
    <property type="component" value="Unassembled WGS sequence"/>
</dbReference>
<dbReference type="EMBL" id="PXVD01000046">
    <property type="protein sequence ID" value="MDJ1372754.1"/>
    <property type="molecule type" value="Genomic_DNA"/>
</dbReference>
<gene>
    <name evidence="1" type="ORF">C7K25_15555</name>
</gene>
<reference evidence="1" key="1">
    <citation type="submission" date="2018-03" db="EMBL/GenBank/DDBJ databases">
        <authorList>
            <person name="Nunes O.C."/>
            <person name="Lopes A.R."/>
            <person name="Froufe H."/>
            <person name="Munoz-Merida A."/>
            <person name="Barroso C."/>
            <person name="Egas C."/>
        </authorList>
    </citation>
    <scope>NUCLEOTIDE SEQUENCE</scope>
    <source>
        <strain evidence="1">ON4</strain>
    </source>
</reference>
<comment type="caution">
    <text evidence="1">The sequence shown here is derived from an EMBL/GenBank/DDBJ whole genome shotgun (WGS) entry which is preliminary data.</text>
</comment>
<evidence type="ECO:0000313" key="1">
    <source>
        <dbReference type="EMBL" id="MDJ1372754.1"/>
    </source>
</evidence>
<protein>
    <submittedName>
        <fullName evidence="1">Uncharacterized protein</fullName>
    </submittedName>
</protein>
<feature type="non-terminal residue" evidence="1">
    <location>
        <position position="117"/>
    </location>
</feature>
<organism evidence="1 2">
    <name type="scientific">Gulosibacter molinativorax</name>
    <dbReference type="NCBI Taxonomy" id="256821"/>
    <lineage>
        <taxon>Bacteria</taxon>
        <taxon>Bacillati</taxon>
        <taxon>Actinomycetota</taxon>
        <taxon>Actinomycetes</taxon>
        <taxon>Micrococcales</taxon>
        <taxon>Microbacteriaceae</taxon>
        <taxon>Gulosibacter</taxon>
    </lineage>
</organism>
<name>A0ABT7CC71_9MICO</name>
<keyword evidence="2" id="KW-1185">Reference proteome</keyword>
<evidence type="ECO:0000313" key="2">
    <source>
        <dbReference type="Proteomes" id="UP001170379"/>
    </source>
</evidence>